<accession>A0ABW2CE66</accession>
<dbReference type="PROSITE" id="PS51257">
    <property type="entry name" value="PROKAR_LIPOPROTEIN"/>
    <property type="match status" value="1"/>
</dbReference>
<dbReference type="Proteomes" id="UP001596380">
    <property type="component" value="Unassembled WGS sequence"/>
</dbReference>
<evidence type="ECO:0000313" key="4">
    <source>
        <dbReference type="Proteomes" id="UP001596380"/>
    </source>
</evidence>
<proteinExistence type="predicted"/>
<name>A0ABW2CE66_9ACTN</name>
<protein>
    <recommendedName>
        <fullName evidence="5">PASTA domain-containing protein</fullName>
    </recommendedName>
</protein>
<keyword evidence="2" id="KW-0732">Signal</keyword>
<organism evidence="3 4">
    <name type="scientific">Actinomadura yumaensis</name>
    <dbReference type="NCBI Taxonomy" id="111807"/>
    <lineage>
        <taxon>Bacteria</taxon>
        <taxon>Bacillati</taxon>
        <taxon>Actinomycetota</taxon>
        <taxon>Actinomycetes</taxon>
        <taxon>Streptosporangiales</taxon>
        <taxon>Thermomonosporaceae</taxon>
        <taxon>Actinomadura</taxon>
    </lineage>
</organism>
<feature type="region of interest" description="Disordered" evidence="1">
    <location>
        <begin position="96"/>
        <end position="134"/>
    </location>
</feature>
<gene>
    <name evidence="3" type="ORF">ACFQKB_09850</name>
</gene>
<feature type="signal peptide" evidence="2">
    <location>
        <begin position="1"/>
        <end position="20"/>
    </location>
</feature>
<reference evidence="4" key="1">
    <citation type="journal article" date="2019" name="Int. J. Syst. Evol. Microbiol.">
        <title>The Global Catalogue of Microorganisms (GCM) 10K type strain sequencing project: providing services to taxonomists for standard genome sequencing and annotation.</title>
        <authorList>
            <consortium name="The Broad Institute Genomics Platform"/>
            <consortium name="The Broad Institute Genome Sequencing Center for Infectious Disease"/>
            <person name="Wu L."/>
            <person name="Ma J."/>
        </authorList>
    </citation>
    <scope>NUCLEOTIDE SEQUENCE [LARGE SCALE GENOMIC DNA]</scope>
    <source>
        <strain evidence="4">JCM 3369</strain>
    </source>
</reference>
<keyword evidence="4" id="KW-1185">Reference proteome</keyword>
<evidence type="ECO:0000313" key="3">
    <source>
        <dbReference type="EMBL" id="MFC6880066.1"/>
    </source>
</evidence>
<comment type="caution">
    <text evidence="3">The sequence shown here is derived from an EMBL/GenBank/DDBJ whole genome shotgun (WGS) entry which is preliminary data.</text>
</comment>
<feature type="region of interest" description="Disordered" evidence="1">
    <location>
        <begin position="20"/>
        <end position="75"/>
    </location>
</feature>
<dbReference type="EMBL" id="JBHSXS010000004">
    <property type="protein sequence ID" value="MFC6880066.1"/>
    <property type="molecule type" value="Genomic_DNA"/>
</dbReference>
<evidence type="ECO:0000256" key="1">
    <source>
        <dbReference type="SAM" id="MobiDB-lite"/>
    </source>
</evidence>
<evidence type="ECO:0000256" key="2">
    <source>
        <dbReference type="SAM" id="SignalP"/>
    </source>
</evidence>
<dbReference type="RefSeq" id="WP_160820575.1">
    <property type="nucleotide sequence ID" value="NZ_JBHSXE010000001.1"/>
</dbReference>
<feature type="chain" id="PRO_5047186511" description="PASTA domain-containing protein" evidence="2">
    <location>
        <begin position="21"/>
        <end position="134"/>
    </location>
</feature>
<sequence length="134" mass="13377">MKKLSVLPVAVLALSLGLSACGGDDKDDAKSSPSSSASANGGGASSAPAGPEKTVGANELNPGGGGAVDPKSLTPVQKKAYRNLLKVAKCMKQKGYEIDPPKPGDFGVQPKNVKDGNKANQDSAQCVKQANAGG</sequence>
<feature type="compositionally biased region" description="Polar residues" evidence="1">
    <location>
        <begin position="118"/>
        <end position="128"/>
    </location>
</feature>
<feature type="compositionally biased region" description="Low complexity" evidence="1">
    <location>
        <begin position="31"/>
        <end position="50"/>
    </location>
</feature>
<evidence type="ECO:0008006" key="5">
    <source>
        <dbReference type="Google" id="ProtNLM"/>
    </source>
</evidence>